<sequence>MKISMKNSEEKTVGGVVSSIGHQTSNVPNGNPRIRIAVFGQHEVGKSALTVRYLTRRYIGEYKSNTDLLYRQTVTVGHTCIDVEIVDISTSEGPTESRRKTLPIEEIQRADGFVIVYSITDRSSFTFALEALETISNHHNQHNIGSSHNSLSTSNGTSSSSSANSSPNASPQPRATCPILLVANKNDLEHLRTVEKVEGLSTSMQYGCHFHELSVAENSPEVYTSFQTLIQTFISHQPSKRKFSVSKMLGNLRIGRTSPSHQVVASQASIIDTDVISNSSGSSENIPVQVTPIVSHLRQSSAPETSTVSTNNGNGNNTSSSNLSSSICHLKSKLVELHSIKKRHNSPPICSL</sequence>
<evidence type="ECO:0000313" key="6">
    <source>
        <dbReference type="EMBL" id="CAL8094576.1"/>
    </source>
</evidence>
<keyword evidence="3" id="KW-0378">Hydrolase</keyword>
<feature type="compositionally biased region" description="Low complexity" evidence="5">
    <location>
        <begin position="145"/>
        <end position="171"/>
    </location>
</feature>
<feature type="region of interest" description="Disordered" evidence="5">
    <location>
        <begin position="298"/>
        <end position="324"/>
    </location>
</feature>
<dbReference type="Proteomes" id="UP001642540">
    <property type="component" value="Unassembled WGS sequence"/>
</dbReference>
<dbReference type="InterPro" id="IPR027417">
    <property type="entry name" value="P-loop_NTPase"/>
</dbReference>
<dbReference type="PRINTS" id="PR00449">
    <property type="entry name" value="RASTRNSFRMNG"/>
</dbReference>
<dbReference type="Pfam" id="PF00071">
    <property type="entry name" value="Ras"/>
    <property type="match status" value="2"/>
</dbReference>
<comment type="catalytic activity">
    <reaction evidence="4">
        <text>GTP + H2O = GDP + phosphate + H(+)</text>
        <dbReference type="Rhea" id="RHEA:19669"/>
        <dbReference type="ChEBI" id="CHEBI:15377"/>
        <dbReference type="ChEBI" id="CHEBI:15378"/>
        <dbReference type="ChEBI" id="CHEBI:37565"/>
        <dbReference type="ChEBI" id="CHEBI:43474"/>
        <dbReference type="ChEBI" id="CHEBI:58189"/>
        <dbReference type="EC" id="3.6.5.2"/>
    </reaction>
</comment>
<gene>
    <name evidence="6" type="ORF">ODALV1_LOCUS8823</name>
</gene>
<evidence type="ECO:0000256" key="2">
    <source>
        <dbReference type="ARBA" id="ARBA00011984"/>
    </source>
</evidence>
<protein>
    <recommendedName>
        <fullName evidence="2">small monomeric GTPase</fullName>
        <ecNumber evidence="2">3.6.5.2</ecNumber>
    </recommendedName>
</protein>
<dbReference type="PANTHER" id="PTHR45704">
    <property type="entry name" value="RAS-LIKE FAMILY MEMBER 11"/>
    <property type="match status" value="1"/>
</dbReference>
<accession>A0ABP1Q9I5</accession>
<dbReference type="PROSITE" id="PS51419">
    <property type="entry name" value="RAB"/>
    <property type="match status" value="1"/>
</dbReference>
<keyword evidence="7" id="KW-1185">Reference proteome</keyword>
<evidence type="ECO:0000256" key="1">
    <source>
        <dbReference type="ARBA" id="ARBA00008344"/>
    </source>
</evidence>
<feature type="compositionally biased region" description="Low complexity" evidence="5">
    <location>
        <begin position="305"/>
        <end position="324"/>
    </location>
</feature>
<comment type="caution">
    <text evidence="6">The sequence shown here is derived from an EMBL/GenBank/DDBJ whole genome shotgun (WGS) entry which is preliminary data.</text>
</comment>
<dbReference type="EMBL" id="CAXLJM020000027">
    <property type="protein sequence ID" value="CAL8094576.1"/>
    <property type="molecule type" value="Genomic_DNA"/>
</dbReference>
<dbReference type="EC" id="3.6.5.2" evidence="2"/>
<organism evidence="6 7">
    <name type="scientific">Orchesella dallaii</name>
    <dbReference type="NCBI Taxonomy" id="48710"/>
    <lineage>
        <taxon>Eukaryota</taxon>
        <taxon>Metazoa</taxon>
        <taxon>Ecdysozoa</taxon>
        <taxon>Arthropoda</taxon>
        <taxon>Hexapoda</taxon>
        <taxon>Collembola</taxon>
        <taxon>Entomobryomorpha</taxon>
        <taxon>Entomobryoidea</taxon>
        <taxon>Orchesellidae</taxon>
        <taxon>Orchesellinae</taxon>
        <taxon>Orchesella</taxon>
    </lineage>
</organism>
<evidence type="ECO:0000256" key="4">
    <source>
        <dbReference type="ARBA" id="ARBA00048098"/>
    </source>
</evidence>
<dbReference type="SMART" id="SM00173">
    <property type="entry name" value="RAS"/>
    <property type="match status" value="1"/>
</dbReference>
<evidence type="ECO:0000256" key="5">
    <source>
        <dbReference type="SAM" id="MobiDB-lite"/>
    </source>
</evidence>
<name>A0ABP1Q9I5_9HEXA</name>
<dbReference type="InterPro" id="IPR051065">
    <property type="entry name" value="Ras-related_GTPase"/>
</dbReference>
<dbReference type="SMART" id="SM00175">
    <property type="entry name" value="RAB"/>
    <property type="match status" value="1"/>
</dbReference>
<dbReference type="InterPro" id="IPR001806">
    <property type="entry name" value="Small_GTPase"/>
</dbReference>
<comment type="similarity">
    <text evidence="1">Belongs to the small GTPase superfamily. Ras family.</text>
</comment>
<dbReference type="Gene3D" id="3.40.50.300">
    <property type="entry name" value="P-loop containing nucleotide triphosphate hydrolases"/>
    <property type="match status" value="1"/>
</dbReference>
<feature type="region of interest" description="Disordered" evidence="5">
    <location>
        <begin position="140"/>
        <end position="174"/>
    </location>
</feature>
<reference evidence="6 7" key="1">
    <citation type="submission" date="2024-08" db="EMBL/GenBank/DDBJ databases">
        <authorList>
            <person name="Cucini C."/>
            <person name="Frati F."/>
        </authorList>
    </citation>
    <scope>NUCLEOTIDE SEQUENCE [LARGE SCALE GENOMIC DNA]</scope>
</reference>
<evidence type="ECO:0000256" key="3">
    <source>
        <dbReference type="ARBA" id="ARBA00022801"/>
    </source>
</evidence>
<evidence type="ECO:0000313" key="7">
    <source>
        <dbReference type="Proteomes" id="UP001642540"/>
    </source>
</evidence>
<proteinExistence type="inferred from homology"/>
<dbReference type="PROSITE" id="PS51421">
    <property type="entry name" value="RAS"/>
    <property type="match status" value="1"/>
</dbReference>
<dbReference type="SUPFAM" id="SSF52540">
    <property type="entry name" value="P-loop containing nucleoside triphosphate hydrolases"/>
    <property type="match status" value="1"/>
</dbReference>